<name>A0A450YFZ1_9GAMM</name>
<sequence>MKGFFDDRKKEYTNGFFVQITEEREDLEPTIGYIGRYARRPPLSEIELLFEILPTAPVLLADRGYDADWFREALRQRGIEACIPPRKNRKKLLEEPMRTPDPPPLNPGAKRRYVLAPPWIQNVEIRRWGDHSFANCSGRENVIFSSTPSMERTVSTPRFSRCAITR</sequence>
<evidence type="ECO:0008006" key="2">
    <source>
        <dbReference type="Google" id="ProtNLM"/>
    </source>
</evidence>
<dbReference type="EMBL" id="CAADFT010000007">
    <property type="protein sequence ID" value="VFK40458.1"/>
    <property type="molecule type" value="Genomic_DNA"/>
</dbReference>
<evidence type="ECO:0000313" key="1">
    <source>
        <dbReference type="EMBL" id="VFK40458.1"/>
    </source>
</evidence>
<proteinExistence type="predicted"/>
<protein>
    <recommendedName>
        <fullName evidence="2">Transposase DDE domain-containing protein</fullName>
    </recommendedName>
</protein>
<dbReference type="AlphaFoldDB" id="A0A450YFZ1"/>
<gene>
    <name evidence="1" type="ORF">BECKTC1821E_GA0114239_100751</name>
</gene>
<reference evidence="1" key="1">
    <citation type="submission" date="2019-02" db="EMBL/GenBank/DDBJ databases">
        <authorList>
            <person name="Gruber-Vodicka R. H."/>
            <person name="Seah K. B. B."/>
        </authorList>
    </citation>
    <scope>NUCLEOTIDE SEQUENCE</scope>
    <source>
        <strain evidence="1">BECK_BZ125</strain>
    </source>
</reference>
<accession>A0A450YFZ1</accession>
<organism evidence="1">
    <name type="scientific">Candidatus Kentrum sp. TC</name>
    <dbReference type="NCBI Taxonomy" id="2126339"/>
    <lineage>
        <taxon>Bacteria</taxon>
        <taxon>Pseudomonadati</taxon>
        <taxon>Pseudomonadota</taxon>
        <taxon>Gammaproteobacteria</taxon>
        <taxon>Candidatus Kentrum</taxon>
    </lineage>
</organism>